<evidence type="ECO:0000313" key="1">
    <source>
        <dbReference type="EMBL" id="MBO8469851.1"/>
    </source>
</evidence>
<dbReference type="AlphaFoldDB" id="A0A9D9ICS3"/>
<evidence type="ECO:0000313" key="2">
    <source>
        <dbReference type="Proteomes" id="UP000810292"/>
    </source>
</evidence>
<name>A0A9D9ICS3_9SPIO</name>
<sequence>MEEYIERMIQEKRELDERIVKLVTFRYSEKGGELLNPGQRSLMDRQFSVMTAYSDILGERIFNEKAKARRYDDEKCQTCPGNLGCC</sequence>
<dbReference type="Pfam" id="PF21825">
    <property type="entry name" value="crAss001_48"/>
    <property type="match status" value="1"/>
</dbReference>
<dbReference type="Proteomes" id="UP000810292">
    <property type="component" value="Unassembled WGS sequence"/>
</dbReference>
<protein>
    <submittedName>
        <fullName evidence="1">Uncharacterized protein</fullName>
    </submittedName>
</protein>
<dbReference type="EMBL" id="JADIMF010000145">
    <property type="protein sequence ID" value="MBO8469851.1"/>
    <property type="molecule type" value="Genomic_DNA"/>
</dbReference>
<proteinExistence type="predicted"/>
<organism evidence="1 2">
    <name type="scientific">Candidatus Ornithospirochaeta stercoravium</name>
    <dbReference type="NCBI Taxonomy" id="2840897"/>
    <lineage>
        <taxon>Bacteria</taxon>
        <taxon>Pseudomonadati</taxon>
        <taxon>Spirochaetota</taxon>
        <taxon>Spirochaetia</taxon>
        <taxon>Spirochaetales</taxon>
        <taxon>Spirochaetaceae</taxon>
        <taxon>Spirochaetaceae incertae sedis</taxon>
        <taxon>Candidatus Ornithospirochaeta</taxon>
    </lineage>
</organism>
<gene>
    <name evidence="1" type="ORF">IAA72_08720</name>
</gene>
<dbReference type="InterPro" id="IPR054052">
    <property type="entry name" value="Y16Q-like"/>
</dbReference>
<reference evidence="1" key="2">
    <citation type="journal article" date="2021" name="PeerJ">
        <title>Extensive microbial diversity within the chicken gut microbiome revealed by metagenomics and culture.</title>
        <authorList>
            <person name="Gilroy R."/>
            <person name="Ravi A."/>
            <person name="Getino M."/>
            <person name="Pursley I."/>
            <person name="Horton D.L."/>
            <person name="Alikhan N.F."/>
            <person name="Baker D."/>
            <person name="Gharbi K."/>
            <person name="Hall N."/>
            <person name="Watson M."/>
            <person name="Adriaenssens E.M."/>
            <person name="Foster-Nyarko E."/>
            <person name="Jarju S."/>
            <person name="Secka A."/>
            <person name="Antonio M."/>
            <person name="Oren A."/>
            <person name="Chaudhuri R.R."/>
            <person name="La Ragione R."/>
            <person name="Hildebrand F."/>
            <person name="Pallen M.J."/>
        </authorList>
    </citation>
    <scope>NUCLEOTIDE SEQUENCE</scope>
    <source>
        <strain evidence="1">14700</strain>
    </source>
</reference>
<comment type="caution">
    <text evidence="1">The sequence shown here is derived from an EMBL/GenBank/DDBJ whole genome shotgun (WGS) entry which is preliminary data.</text>
</comment>
<accession>A0A9D9ICS3</accession>
<reference evidence="1" key="1">
    <citation type="submission" date="2020-10" db="EMBL/GenBank/DDBJ databases">
        <authorList>
            <person name="Gilroy R."/>
        </authorList>
    </citation>
    <scope>NUCLEOTIDE SEQUENCE</scope>
    <source>
        <strain evidence="1">14700</strain>
    </source>
</reference>